<evidence type="ECO:0000313" key="2">
    <source>
        <dbReference type="Proteomes" id="UP000077381"/>
    </source>
</evidence>
<accession>A0A177HI84</accession>
<comment type="caution">
    <text evidence="1">The sequence shown here is derived from an EMBL/GenBank/DDBJ whole genome shotgun (WGS) entry which is preliminary data.</text>
</comment>
<keyword evidence="2" id="KW-1185">Reference proteome</keyword>
<reference evidence="1 2" key="1">
    <citation type="submission" date="2015-12" db="EMBL/GenBank/DDBJ databases">
        <title>Genome sequence of Streptomyces sp. G25.</title>
        <authorList>
            <person name="Poehlein A."/>
            <person name="Roettig A."/>
            <person name="Hiessl S."/>
            <person name="Hauschild P."/>
            <person name="Schauer J."/>
            <person name="Madkour M.H."/>
            <person name="Al-Ansari A.M."/>
            <person name="Almakishah N.H."/>
            <person name="Steinbuechel A."/>
            <person name="Daniel R."/>
        </authorList>
    </citation>
    <scope>NUCLEOTIDE SEQUENCE [LARGE SCALE GENOMIC DNA]</scope>
    <source>
        <strain evidence="2">G25(2015)</strain>
    </source>
</reference>
<proteinExistence type="predicted"/>
<organism evidence="1 2">
    <name type="scientific">Streptomyces jeddahensis</name>
    <dbReference type="NCBI Taxonomy" id="1716141"/>
    <lineage>
        <taxon>Bacteria</taxon>
        <taxon>Bacillati</taxon>
        <taxon>Actinomycetota</taxon>
        <taxon>Actinomycetes</taxon>
        <taxon>Kitasatosporales</taxon>
        <taxon>Streptomycetaceae</taxon>
        <taxon>Streptomyces</taxon>
    </lineage>
</organism>
<sequence>MPLAVRGGGFAEKVVDPTTRYAIAGLGAKLRWGARALAPTGRARLLGLLHAPPVSAPSPGMLGIDDFAFRARADRTGGSC</sequence>
<dbReference type="EMBL" id="LOHS01000154">
    <property type="protein sequence ID" value="OAH10309.1"/>
    <property type="molecule type" value="Genomic_DNA"/>
</dbReference>
<dbReference type="PATRIC" id="fig|1716141.3.peg.6717"/>
<dbReference type="AlphaFoldDB" id="A0A177HI84"/>
<dbReference type="Proteomes" id="UP000077381">
    <property type="component" value="Unassembled WGS sequence"/>
</dbReference>
<evidence type="ECO:0000313" key="1">
    <source>
        <dbReference type="EMBL" id="OAH10309.1"/>
    </source>
</evidence>
<protein>
    <submittedName>
        <fullName evidence="1">Uncharacterized protein</fullName>
    </submittedName>
</protein>
<gene>
    <name evidence="1" type="ORF">STSP_63790</name>
</gene>
<name>A0A177HI84_9ACTN</name>
<dbReference type="RefSeq" id="WP_067284375.1">
    <property type="nucleotide sequence ID" value="NZ_LOHS01000154.1"/>
</dbReference>